<feature type="region of interest" description="Disordered" evidence="1">
    <location>
        <begin position="98"/>
        <end position="122"/>
    </location>
</feature>
<accession>E3KLV2</accession>
<dbReference type="EMBL" id="DS178294">
    <property type="protein sequence ID" value="EFP85301.1"/>
    <property type="molecule type" value="Genomic_DNA"/>
</dbReference>
<dbReference type="HOGENOM" id="CLU_1556031_0_0_1"/>
<keyword evidence="3" id="KW-1185">Reference proteome</keyword>
<evidence type="ECO:0000256" key="1">
    <source>
        <dbReference type="SAM" id="MobiDB-lite"/>
    </source>
</evidence>
<feature type="compositionally biased region" description="Basic and acidic residues" evidence="1">
    <location>
        <begin position="102"/>
        <end position="114"/>
    </location>
</feature>
<organism evidence="2 3">
    <name type="scientific">Puccinia graminis f. sp. tritici (strain CRL 75-36-700-3 / race SCCL)</name>
    <name type="common">Black stem rust fungus</name>
    <dbReference type="NCBI Taxonomy" id="418459"/>
    <lineage>
        <taxon>Eukaryota</taxon>
        <taxon>Fungi</taxon>
        <taxon>Dikarya</taxon>
        <taxon>Basidiomycota</taxon>
        <taxon>Pucciniomycotina</taxon>
        <taxon>Pucciniomycetes</taxon>
        <taxon>Pucciniales</taxon>
        <taxon>Pucciniaceae</taxon>
        <taxon>Puccinia</taxon>
    </lineage>
</organism>
<name>E3KLV2_PUCGT</name>
<dbReference type="VEuPathDB" id="FungiDB:PGTG_11470"/>
<dbReference type="KEGG" id="pgr:PGTG_11470"/>
<dbReference type="GeneID" id="10543844"/>
<evidence type="ECO:0000313" key="2">
    <source>
        <dbReference type="EMBL" id="EFP85301.1"/>
    </source>
</evidence>
<reference key="1">
    <citation type="submission" date="2007-01" db="EMBL/GenBank/DDBJ databases">
        <title>The Genome Sequence of Puccinia graminis f. sp. tritici Strain CRL 75-36-700-3.</title>
        <authorList>
            <consortium name="The Broad Institute Genome Sequencing Platform"/>
            <person name="Birren B."/>
            <person name="Lander E."/>
            <person name="Galagan J."/>
            <person name="Nusbaum C."/>
            <person name="Devon K."/>
            <person name="Cuomo C."/>
            <person name="Jaffe D."/>
            <person name="Butler J."/>
            <person name="Alvarez P."/>
            <person name="Gnerre S."/>
            <person name="Grabherr M."/>
            <person name="Mauceli E."/>
            <person name="Brockman W."/>
            <person name="Young S."/>
            <person name="LaButti K."/>
            <person name="Sykes S."/>
            <person name="DeCaprio D."/>
            <person name="Crawford M."/>
            <person name="Koehrsen M."/>
            <person name="Engels R."/>
            <person name="Montgomery P."/>
            <person name="Pearson M."/>
            <person name="Howarth C."/>
            <person name="Larson L."/>
            <person name="White J."/>
            <person name="Zeng Q."/>
            <person name="Kodira C."/>
            <person name="Yandava C."/>
            <person name="Alvarado L."/>
            <person name="O'Leary S."/>
            <person name="Szabo L."/>
            <person name="Dean R."/>
            <person name="Schein J."/>
        </authorList>
    </citation>
    <scope>NUCLEOTIDE SEQUENCE</scope>
    <source>
        <strain>CRL 75-36-700-3</strain>
    </source>
</reference>
<sequence>MVFTERLAINSAFRINTRDNLWYRYFMDKGVKGGTVPAPKPPPQWLKQDQRVSERVSLYTCHLHKGGWRGWPAIDRKVFLPANKLTWHMSLVGQKENLPVGKDSKENGASKPKSESSGGYPFALEGIRQRITGIHNGYPEAVSSTVSSLEECPQPKGRGHKAGRTPSWKADL</sequence>
<evidence type="ECO:0000313" key="3">
    <source>
        <dbReference type="Proteomes" id="UP000008783"/>
    </source>
</evidence>
<protein>
    <submittedName>
        <fullName evidence="2">Uncharacterized protein</fullName>
    </submittedName>
</protein>
<reference evidence="3" key="2">
    <citation type="journal article" date="2011" name="Proc. Natl. Acad. Sci. U.S.A.">
        <title>Obligate biotrophy features unraveled by the genomic analysis of rust fungi.</title>
        <authorList>
            <person name="Duplessis S."/>
            <person name="Cuomo C.A."/>
            <person name="Lin Y.-C."/>
            <person name="Aerts A."/>
            <person name="Tisserant E."/>
            <person name="Veneault-Fourrey C."/>
            <person name="Joly D.L."/>
            <person name="Hacquard S."/>
            <person name="Amselem J."/>
            <person name="Cantarel B.L."/>
            <person name="Chiu R."/>
            <person name="Coutinho P.M."/>
            <person name="Feau N."/>
            <person name="Field M."/>
            <person name="Frey P."/>
            <person name="Gelhaye E."/>
            <person name="Goldberg J."/>
            <person name="Grabherr M.G."/>
            <person name="Kodira C.D."/>
            <person name="Kohler A."/>
            <person name="Kuees U."/>
            <person name="Lindquist E.A."/>
            <person name="Lucas S.M."/>
            <person name="Mago R."/>
            <person name="Mauceli E."/>
            <person name="Morin E."/>
            <person name="Murat C."/>
            <person name="Pangilinan J.L."/>
            <person name="Park R."/>
            <person name="Pearson M."/>
            <person name="Quesneville H."/>
            <person name="Rouhier N."/>
            <person name="Sakthikumar S."/>
            <person name="Salamov A.A."/>
            <person name="Schmutz J."/>
            <person name="Selles B."/>
            <person name="Shapiro H."/>
            <person name="Tanguay P."/>
            <person name="Tuskan G.A."/>
            <person name="Henrissat B."/>
            <person name="Van de Peer Y."/>
            <person name="Rouze P."/>
            <person name="Ellis J.G."/>
            <person name="Dodds P.N."/>
            <person name="Schein J.E."/>
            <person name="Zhong S."/>
            <person name="Hamelin R.C."/>
            <person name="Grigoriev I.V."/>
            <person name="Szabo L.J."/>
            <person name="Martin F."/>
        </authorList>
    </citation>
    <scope>NUCLEOTIDE SEQUENCE [LARGE SCALE GENOMIC DNA]</scope>
    <source>
        <strain evidence="3">CRL 75-36-700-3 / race SCCL</strain>
    </source>
</reference>
<dbReference type="AlphaFoldDB" id="E3KLV2"/>
<dbReference type="Proteomes" id="UP000008783">
    <property type="component" value="Unassembled WGS sequence"/>
</dbReference>
<dbReference type="InParanoid" id="E3KLV2"/>
<feature type="region of interest" description="Disordered" evidence="1">
    <location>
        <begin position="145"/>
        <end position="172"/>
    </location>
</feature>
<gene>
    <name evidence="2" type="ORF">PGTG_11470</name>
</gene>
<dbReference type="RefSeq" id="XP_003329720.1">
    <property type="nucleotide sequence ID" value="XM_003329672.1"/>
</dbReference>
<proteinExistence type="predicted"/>